<dbReference type="PANTHER" id="PTHR43272">
    <property type="entry name" value="LONG-CHAIN-FATTY-ACID--COA LIGASE"/>
    <property type="match status" value="1"/>
</dbReference>
<dbReference type="GO" id="GO:0005783">
    <property type="term" value="C:endoplasmic reticulum"/>
    <property type="evidence" value="ECO:0007669"/>
    <property type="project" value="TreeGrafter"/>
</dbReference>
<dbReference type="InterPro" id="IPR020845">
    <property type="entry name" value="AMP-binding_CS"/>
</dbReference>
<feature type="region of interest" description="Disordered" evidence="3">
    <location>
        <begin position="644"/>
        <end position="684"/>
    </location>
</feature>
<dbReference type="EMBL" id="SNRW01000272">
    <property type="protein sequence ID" value="KAA6402203.1"/>
    <property type="molecule type" value="Genomic_DNA"/>
</dbReference>
<name>A0A5J4X5C6_9EUKA</name>
<keyword evidence="2" id="KW-0067">ATP-binding</keyword>
<evidence type="ECO:0000256" key="1">
    <source>
        <dbReference type="ARBA" id="ARBA00022741"/>
    </source>
</evidence>
<evidence type="ECO:0000259" key="4">
    <source>
        <dbReference type="Pfam" id="PF00501"/>
    </source>
</evidence>
<protein>
    <submittedName>
        <fullName evidence="5">Long-chain acyl-CoA synthetase</fullName>
    </submittedName>
</protein>
<dbReference type="GO" id="GO:0005524">
    <property type="term" value="F:ATP binding"/>
    <property type="evidence" value="ECO:0007669"/>
    <property type="project" value="UniProtKB-KW"/>
</dbReference>
<dbReference type="PANTHER" id="PTHR43272:SF33">
    <property type="entry name" value="AMP-BINDING DOMAIN-CONTAINING PROTEIN-RELATED"/>
    <property type="match status" value="1"/>
</dbReference>
<dbReference type="PROSITE" id="PS00455">
    <property type="entry name" value="AMP_BINDING"/>
    <property type="match status" value="1"/>
</dbReference>
<dbReference type="GO" id="GO:0016020">
    <property type="term" value="C:membrane"/>
    <property type="evidence" value="ECO:0007669"/>
    <property type="project" value="TreeGrafter"/>
</dbReference>
<dbReference type="InterPro" id="IPR042099">
    <property type="entry name" value="ANL_N_sf"/>
</dbReference>
<proteinExistence type="predicted"/>
<keyword evidence="1" id="KW-0547">Nucleotide-binding</keyword>
<evidence type="ECO:0000256" key="3">
    <source>
        <dbReference type="SAM" id="MobiDB-lite"/>
    </source>
</evidence>
<sequence length="766" mass="86561">MANSITQEKVSETPIQRCPFRPDKTTPHTYRYKENCETLFHLLGESIQKHGDLQCLGARERLADGKLGDYKYINYNEMWTGVQNVGSALHALGLKKNDRIGVISITCPEFFMIDFTGMSYALCTVPLYETLGPEAVPYIINHANCRLVFTSVANFAKIQKVAKICPNLKAVIVFGDKIEEISAHFPEPDFTPFDRTADDDHDFFKDTFDPLDADTLLNGKDESPNREVEFKKYTTFNGKTLKELEDEEQSKQTGSDSGSEVKYPFRVFTWDTFVEYGSKHRIDPVEPKHDDVLSIMYTSGTTGTPKGVIIHHDNLHSTVAAGMFSGLDCMIGTGPSYLAYLPLAHIFERLAEYVIFAMGGKVGYSSGNTKELVTEMALMKPSLFVGVPRVLNRVYEAFIAGIEQKGAFAKWLVKTSLKRKFEQMKLGKSTPLLDKFVFKTFSEKLGGKLMFILCGSAPLSPKVQEFLQATICIPIMCGYSMTETTCSGAVPGYPNYNTYGHCGKVMSSLETKLVSVPEMGYMAEEGNGEIVMRGPGVFHGYYRDPWSSREALTDDGWVLSGDIGHFDEEANLFVIDRHEQNKEEYLQIITSPEITEAVYMRNEYVAQAFLHGESGWRYTVGIIVPSEGKIMPWVEENHPEWLGKKKRKEGEETDKQTDEQKEDEQKDDEQKEAQKEAQKDPEKKSLAWEEIVKQPELKKFLLAEINKQGRAQGLNSLQLAQDIILQAEPFSDEFMTPSLKLKRFLVKKVYKEQLNKCYNDLNVSSV</sequence>
<accession>A0A5J4X5C6</accession>
<dbReference type="Gene3D" id="3.40.50.12780">
    <property type="entry name" value="N-terminal domain of ligase-like"/>
    <property type="match status" value="2"/>
</dbReference>
<dbReference type="AlphaFoldDB" id="A0A5J4X5C6"/>
<dbReference type="Proteomes" id="UP000324800">
    <property type="component" value="Unassembled WGS sequence"/>
</dbReference>
<feature type="region of interest" description="Disordered" evidence="3">
    <location>
        <begin position="1"/>
        <end position="22"/>
    </location>
</feature>
<feature type="compositionally biased region" description="Basic and acidic residues" evidence="3">
    <location>
        <begin position="668"/>
        <end position="684"/>
    </location>
</feature>
<organism evidence="5 6">
    <name type="scientific">Streblomastix strix</name>
    <dbReference type="NCBI Taxonomy" id="222440"/>
    <lineage>
        <taxon>Eukaryota</taxon>
        <taxon>Metamonada</taxon>
        <taxon>Preaxostyla</taxon>
        <taxon>Oxymonadida</taxon>
        <taxon>Streblomastigidae</taxon>
        <taxon>Streblomastix</taxon>
    </lineage>
</organism>
<dbReference type="InterPro" id="IPR000873">
    <property type="entry name" value="AMP-dep_synth/lig_dom"/>
</dbReference>
<evidence type="ECO:0000313" key="6">
    <source>
        <dbReference type="Proteomes" id="UP000324800"/>
    </source>
</evidence>
<comment type="caution">
    <text evidence="5">The sequence shown here is derived from an EMBL/GenBank/DDBJ whole genome shotgun (WGS) entry which is preliminary data.</text>
</comment>
<dbReference type="SUPFAM" id="SSF56801">
    <property type="entry name" value="Acetyl-CoA synthetase-like"/>
    <property type="match status" value="1"/>
</dbReference>
<reference evidence="5 6" key="1">
    <citation type="submission" date="2019-03" db="EMBL/GenBank/DDBJ databases">
        <title>Single cell metagenomics reveals metabolic interactions within the superorganism composed of flagellate Streblomastix strix and complex community of Bacteroidetes bacteria on its surface.</title>
        <authorList>
            <person name="Treitli S.C."/>
            <person name="Kolisko M."/>
            <person name="Husnik F."/>
            <person name="Keeling P."/>
            <person name="Hampl V."/>
        </authorList>
    </citation>
    <scope>NUCLEOTIDE SEQUENCE [LARGE SCALE GENOMIC DNA]</scope>
    <source>
        <strain evidence="5">ST1C</strain>
    </source>
</reference>
<evidence type="ECO:0000313" key="5">
    <source>
        <dbReference type="EMBL" id="KAA6402203.1"/>
    </source>
</evidence>
<evidence type="ECO:0000256" key="2">
    <source>
        <dbReference type="ARBA" id="ARBA00022840"/>
    </source>
</evidence>
<gene>
    <name evidence="5" type="ORF">EZS28_002271</name>
</gene>
<feature type="compositionally biased region" description="Basic and acidic residues" evidence="3">
    <location>
        <begin position="644"/>
        <end position="659"/>
    </location>
</feature>
<dbReference type="GO" id="GO:0004467">
    <property type="term" value="F:long-chain fatty acid-CoA ligase activity"/>
    <property type="evidence" value="ECO:0007669"/>
    <property type="project" value="TreeGrafter"/>
</dbReference>
<feature type="domain" description="AMP-dependent synthetase/ligase" evidence="4">
    <location>
        <begin position="64"/>
        <end position="542"/>
    </location>
</feature>
<dbReference type="Pfam" id="PF00501">
    <property type="entry name" value="AMP-binding"/>
    <property type="match status" value="1"/>
</dbReference>
<dbReference type="OrthoDB" id="1700726at2759"/>